<protein>
    <recommendedName>
        <fullName evidence="6">BED-type domain-containing protein</fullName>
    </recommendedName>
</protein>
<dbReference type="GO" id="GO:0008270">
    <property type="term" value="F:zinc ion binding"/>
    <property type="evidence" value="ECO:0007669"/>
    <property type="project" value="UniProtKB-KW"/>
</dbReference>
<evidence type="ECO:0000256" key="4">
    <source>
        <dbReference type="PROSITE-ProRule" id="PRU00027"/>
    </source>
</evidence>
<keyword evidence="8" id="KW-1185">Reference proteome</keyword>
<dbReference type="Proteomes" id="UP000007264">
    <property type="component" value="Unassembled WGS sequence"/>
</dbReference>
<evidence type="ECO:0000313" key="8">
    <source>
        <dbReference type="Proteomes" id="UP000007264"/>
    </source>
</evidence>
<keyword evidence="3" id="KW-0862">Zinc</keyword>
<evidence type="ECO:0000256" key="3">
    <source>
        <dbReference type="ARBA" id="ARBA00022833"/>
    </source>
</evidence>
<dbReference type="EMBL" id="AGSI01000004">
    <property type="protein sequence ID" value="EIE25169.1"/>
    <property type="molecule type" value="Genomic_DNA"/>
</dbReference>
<evidence type="ECO:0000256" key="2">
    <source>
        <dbReference type="ARBA" id="ARBA00022771"/>
    </source>
</evidence>
<reference evidence="7 8" key="1">
    <citation type="journal article" date="2012" name="Genome Biol.">
        <title>The genome of the polar eukaryotic microalga coccomyxa subellipsoidea reveals traits of cold adaptation.</title>
        <authorList>
            <person name="Blanc G."/>
            <person name="Agarkova I."/>
            <person name="Grimwood J."/>
            <person name="Kuo A."/>
            <person name="Brueggeman A."/>
            <person name="Dunigan D."/>
            <person name="Gurnon J."/>
            <person name="Ladunga I."/>
            <person name="Lindquist E."/>
            <person name="Lucas S."/>
            <person name="Pangilinan J."/>
            <person name="Proschold T."/>
            <person name="Salamov A."/>
            <person name="Schmutz J."/>
            <person name="Weeks D."/>
            <person name="Yamada T."/>
            <person name="Claverie J.M."/>
            <person name="Grigoriev I."/>
            <person name="Van Etten J."/>
            <person name="Lomsadze A."/>
            <person name="Borodovsky M."/>
        </authorList>
    </citation>
    <scope>NUCLEOTIDE SEQUENCE [LARGE SCALE GENOMIC DNA]</scope>
    <source>
        <strain evidence="7 8">C-169</strain>
    </source>
</reference>
<feature type="compositionally biased region" description="Low complexity" evidence="5">
    <location>
        <begin position="131"/>
        <end position="140"/>
    </location>
</feature>
<feature type="compositionally biased region" description="Basic and acidic residues" evidence="5">
    <location>
        <begin position="57"/>
        <end position="71"/>
    </location>
</feature>
<name>I0Z3F0_COCSC</name>
<feature type="domain" description="BED-type" evidence="6">
    <location>
        <begin position="48"/>
        <end position="124"/>
    </location>
</feature>
<evidence type="ECO:0000256" key="5">
    <source>
        <dbReference type="SAM" id="MobiDB-lite"/>
    </source>
</evidence>
<dbReference type="InterPro" id="IPR003656">
    <property type="entry name" value="Znf_BED"/>
</dbReference>
<evidence type="ECO:0000313" key="7">
    <source>
        <dbReference type="EMBL" id="EIE25169.1"/>
    </source>
</evidence>
<feature type="region of interest" description="Disordered" evidence="5">
    <location>
        <begin position="120"/>
        <end position="140"/>
    </location>
</feature>
<dbReference type="RefSeq" id="XP_005649713.1">
    <property type="nucleotide sequence ID" value="XM_005649656.1"/>
</dbReference>
<feature type="region of interest" description="Disordered" evidence="5">
    <location>
        <begin position="1"/>
        <end position="71"/>
    </location>
</feature>
<dbReference type="KEGG" id="csl:COCSUDRAFT_40495"/>
<dbReference type="PROSITE" id="PS50808">
    <property type="entry name" value="ZF_BED"/>
    <property type="match status" value="1"/>
</dbReference>
<keyword evidence="1" id="KW-0479">Metal-binding</keyword>
<evidence type="ECO:0000256" key="1">
    <source>
        <dbReference type="ARBA" id="ARBA00022723"/>
    </source>
</evidence>
<feature type="compositionally biased region" description="Basic and acidic residues" evidence="5">
    <location>
        <begin position="120"/>
        <end position="130"/>
    </location>
</feature>
<dbReference type="AlphaFoldDB" id="I0Z3F0"/>
<evidence type="ECO:0000259" key="6">
    <source>
        <dbReference type="PROSITE" id="PS50808"/>
    </source>
</evidence>
<dbReference type="GeneID" id="17043171"/>
<dbReference type="GO" id="GO:0003677">
    <property type="term" value="F:DNA binding"/>
    <property type="evidence" value="ECO:0007669"/>
    <property type="project" value="InterPro"/>
</dbReference>
<keyword evidence="2 4" id="KW-0863">Zinc-finger</keyword>
<gene>
    <name evidence="7" type="ORF">COCSUDRAFT_40495</name>
</gene>
<organism evidence="7 8">
    <name type="scientific">Coccomyxa subellipsoidea (strain C-169)</name>
    <name type="common">Green microalga</name>
    <dbReference type="NCBI Taxonomy" id="574566"/>
    <lineage>
        <taxon>Eukaryota</taxon>
        <taxon>Viridiplantae</taxon>
        <taxon>Chlorophyta</taxon>
        <taxon>core chlorophytes</taxon>
        <taxon>Trebouxiophyceae</taxon>
        <taxon>Trebouxiophyceae incertae sedis</taxon>
        <taxon>Coccomyxaceae</taxon>
        <taxon>Coccomyxa</taxon>
        <taxon>Coccomyxa subellipsoidea</taxon>
    </lineage>
</organism>
<accession>I0Z3F0</accession>
<proteinExistence type="predicted"/>
<sequence>MEDTQPYPEAPLPGEPPLRAHDLRQSGEAGPSEAQAPSNVQSTGKGGRPKSSVWKYFETERKRDDKSKREDVRCKFCSIVMPGRAEGMERHVAVDCAAVDPQAKADMSQHLYNKKMQTLERKGVKRRAEGEGAASAEPSAPMLEQTSMAPQIMSHMPPYSVAVAVAAHGEDVQGNGQLQQIPLGTFQASVPAAPASAADIVSMLQQVVRMQQELRAISENIPRRLRNSRVADGAAVLRPMCRERYGVNGAVPGVLPPPGLFPCTWGEAMRADAYKIDQLAAFYGESFGITAQDGLEEKQTKFLEWIGAVRP</sequence>
<dbReference type="OrthoDB" id="10385146at2759"/>
<comment type="caution">
    <text evidence="7">The sequence shown here is derived from an EMBL/GenBank/DDBJ whole genome shotgun (WGS) entry which is preliminary data.</text>
</comment>